<feature type="domain" description="Cyclic nucleotide-binding" evidence="1">
    <location>
        <begin position="4"/>
        <end position="102"/>
    </location>
</feature>
<dbReference type="InterPro" id="IPR018490">
    <property type="entry name" value="cNMP-bd_dom_sf"/>
</dbReference>
<protein>
    <submittedName>
        <fullName evidence="2">Cyclic nucleotide-binding domain-containing protein</fullName>
    </submittedName>
</protein>
<dbReference type="InterPro" id="IPR014710">
    <property type="entry name" value="RmlC-like_jellyroll"/>
</dbReference>
<dbReference type="RefSeq" id="WP_116572604.1">
    <property type="nucleotide sequence ID" value="NZ_QDGZ01000005.1"/>
</dbReference>
<evidence type="ECO:0000259" key="1">
    <source>
        <dbReference type="PROSITE" id="PS50042"/>
    </source>
</evidence>
<dbReference type="Gene3D" id="2.60.120.10">
    <property type="entry name" value="Jelly Rolls"/>
    <property type="match status" value="1"/>
</dbReference>
<dbReference type="SMART" id="SM00100">
    <property type="entry name" value="cNMP"/>
    <property type="match status" value="1"/>
</dbReference>
<dbReference type="PROSITE" id="PS00889">
    <property type="entry name" value="CNMP_BINDING_2"/>
    <property type="match status" value="1"/>
</dbReference>
<proteinExistence type="predicted"/>
<accession>A0A2T8F9D4</accession>
<evidence type="ECO:0000313" key="2">
    <source>
        <dbReference type="EMBL" id="PVG82300.1"/>
    </source>
</evidence>
<organism evidence="2 3">
    <name type="scientific">Nocardioides gansuensis</name>
    <dbReference type="NCBI Taxonomy" id="2138300"/>
    <lineage>
        <taxon>Bacteria</taxon>
        <taxon>Bacillati</taxon>
        <taxon>Actinomycetota</taxon>
        <taxon>Actinomycetes</taxon>
        <taxon>Propionibacteriales</taxon>
        <taxon>Nocardioidaceae</taxon>
        <taxon>Nocardioides</taxon>
    </lineage>
</organism>
<sequence>MTSILDGFTDIEISRIKAAGTEVTLPEGWSPISERTPADKAYIIVDGEVSVRKGGQEIARLGAGEIIGEAAIVNHTLRTASIVAVTPLKLIHYTAEAVEQLVTEIPAFGDALRNAHAERASES</sequence>
<dbReference type="PROSITE" id="PS50042">
    <property type="entry name" value="CNMP_BINDING_3"/>
    <property type="match status" value="1"/>
</dbReference>
<reference evidence="2 3" key="1">
    <citation type="submission" date="2018-04" db="EMBL/GenBank/DDBJ databases">
        <title>Genome of Nocardioides gansuensis WSJ-1.</title>
        <authorList>
            <person name="Wu S."/>
            <person name="Wang G."/>
        </authorList>
    </citation>
    <scope>NUCLEOTIDE SEQUENCE [LARGE SCALE GENOMIC DNA]</scope>
    <source>
        <strain evidence="2 3">WSJ-1</strain>
    </source>
</reference>
<dbReference type="Proteomes" id="UP000246018">
    <property type="component" value="Unassembled WGS sequence"/>
</dbReference>
<gene>
    <name evidence="2" type="ORF">DDE18_12450</name>
</gene>
<evidence type="ECO:0000313" key="3">
    <source>
        <dbReference type="Proteomes" id="UP000246018"/>
    </source>
</evidence>
<dbReference type="InterPro" id="IPR018488">
    <property type="entry name" value="cNMP-bd_CS"/>
</dbReference>
<name>A0A2T8F9D4_9ACTN</name>
<dbReference type="OrthoDB" id="4619743at2"/>
<dbReference type="SUPFAM" id="SSF51206">
    <property type="entry name" value="cAMP-binding domain-like"/>
    <property type="match status" value="1"/>
</dbReference>
<comment type="caution">
    <text evidence="2">The sequence shown here is derived from an EMBL/GenBank/DDBJ whole genome shotgun (WGS) entry which is preliminary data.</text>
</comment>
<keyword evidence="3" id="KW-1185">Reference proteome</keyword>
<dbReference type="InterPro" id="IPR000595">
    <property type="entry name" value="cNMP-bd_dom"/>
</dbReference>
<dbReference type="CDD" id="cd00038">
    <property type="entry name" value="CAP_ED"/>
    <property type="match status" value="1"/>
</dbReference>
<dbReference type="Pfam" id="PF00027">
    <property type="entry name" value="cNMP_binding"/>
    <property type="match status" value="1"/>
</dbReference>
<dbReference type="AlphaFoldDB" id="A0A2T8F9D4"/>
<dbReference type="EMBL" id="QDGZ01000005">
    <property type="protein sequence ID" value="PVG82300.1"/>
    <property type="molecule type" value="Genomic_DNA"/>
</dbReference>